<keyword evidence="2" id="KW-1185">Reference proteome</keyword>
<dbReference type="Proteomes" id="UP000193006">
    <property type="component" value="Chromosome"/>
</dbReference>
<dbReference type="AlphaFoldDB" id="A0A1X9M7B8"/>
<accession>A0A1X9M7B8</accession>
<dbReference type="KEGG" id="bkw:BkAM31D_05305"/>
<sequence length="118" mass="12971">MEQIEQLTQWLETHKGSTLQIRKEELATGLQHISDIDQVTLNLDHISLVTNEGSIDDYIPGNELILHGEGTIQSTEGTANLPQNAYEIPLTGNVTTSKGTSGLKVETEKAIYNIIKTI</sequence>
<dbReference type="RefSeq" id="WP_084372239.1">
    <property type="nucleotide sequence ID" value="NZ_CP020814.1"/>
</dbReference>
<organism evidence="1 2">
    <name type="scientific">Halalkalibacter krulwichiae</name>
    <dbReference type="NCBI Taxonomy" id="199441"/>
    <lineage>
        <taxon>Bacteria</taxon>
        <taxon>Bacillati</taxon>
        <taxon>Bacillota</taxon>
        <taxon>Bacilli</taxon>
        <taxon>Bacillales</taxon>
        <taxon>Bacillaceae</taxon>
        <taxon>Halalkalibacter</taxon>
    </lineage>
</organism>
<dbReference type="InterPro" id="IPR058926">
    <property type="entry name" value="YmzB-like"/>
</dbReference>
<proteinExistence type="predicted"/>
<evidence type="ECO:0000313" key="2">
    <source>
        <dbReference type="Proteomes" id="UP000193006"/>
    </source>
</evidence>
<dbReference type="STRING" id="199441.BkAM31D_05305"/>
<name>A0A1X9M7B8_9BACI</name>
<dbReference type="EMBL" id="CP020814">
    <property type="protein sequence ID" value="ARK29319.1"/>
    <property type="molecule type" value="Genomic_DNA"/>
</dbReference>
<reference evidence="1 2" key="1">
    <citation type="submission" date="2017-04" db="EMBL/GenBank/DDBJ databases">
        <title>Bacillus krulwichiae AM31D Genome sequencing and assembly.</title>
        <authorList>
            <person name="Krulwich T.A."/>
            <person name="Anastor L."/>
            <person name="Ehrlich R."/>
            <person name="Ehrlich G.D."/>
            <person name="Janto B."/>
        </authorList>
    </citation>
    <scope>NUCLEOTIDE SEQUENCE [LARGE SCALE GENOMIC DNA]</scope>
    <source>
        <strain evidence="1 2">AM31D</strain>
    </source>
</reference>
<evidence type="ECO:0000313" key="1">
    <source>
        <dbReference type="EMBL" id="ARK29319.1"/>
    </source>
</evidence>
<gene>
    <name evidence="1" type="ORF">BkAM31D_05305</name>
</gene>
<dbReference type="Pfam" id="PF25846">
    <property type="entry name" value="YmzB"/>
    <property type="match status" value="1"/>
</dbReference>
<protein>
    <submittedName>
        <fullName evidence="1">Uncharacterized protein</fullName>
    </submittedName>
</protein>